<name>A0A2P5A7Y2_PARAD</name>
<dbReference type="AlphaFoldDB" id="A0A2P5A7Y2"/>
<comment type="caution">
    <text evidence="1">The sequence shown here is derived from an EMBL/GenBank/DDBJ whole genome shotgun (WGS) entry which is preliminary data.</text>
</comment>
<sequence>MRDNRMLRRVFRQASENYRSHGTSLGEWSRKTGDVVHWTWPRLTDVGSWAPMTEFHGNRVELARWTAYMKDLGERVGILEMQIGAPAPNAITLSEQAELHAASIAELQHTIRDN</sequence>
<gene>
    <name evidence="1" type="ORF">PanWU01x14_359440</name>
</gene>
<dbReference type="EMBL" id="JXTB01000795">
    <property type="protein sequence ID" value="PON32651.1"/>
    <property type="molecule type" value="Genomic_DNA"/>
</dbReference>
<reference evidence="2" key="1">
    <citation type="submission" date="2016-06" db="EMBL/GenBank/DDBJ databases">
        <title>Parallel loss of symbiosis genes in relatives of nitrogen-fixing non-legume Parasponia.</title>
        <authorList>
            <person name="Van Velzen R."/>
            <person name="Holmer R."/>
            <person name="Bu F."/>
            <person name="Rutten L."/>
            <person name="Van Zeijl A."/>
            <person name="Liu W."/>
            <person name="Santuari L."/>
            <person name="Cao Q."/>
            <person name="Sharma T."/>
            <person name="Shen D."/>
            <person name="Roswanjaya Y."/>
            <person name="Wardhani T."/>
            <person name="Kalhor M.S."/>
            <person name="Jansen J."/>
            <person name="Van den Hoogen J."/>
            <person name="Gungor B."/>
            <person name="Hartog M."/>
            <person name="Hontelez J."/>
            <person name="Verver J."/>
            <person name="Yang W.-C."/>
            <person name="Schijlen E."/>
            <person name="Repin R."/>
            <person name="Schilthuizen M."/>
            <person name="Schranz E."/>
            <person name="Heidstra R."/>
            <person name="Miyata K."/>
            <person name="Fedorova E."/>
            <person name="Kohlen W."/>
            <person name="Bisseling T."/>
            <person name="Smit S."/>
            <person name="Geurts R."/>
        </authorList>
    </citation>
    <scope>NUCLEOTIDE SEQUENCE [LARGE SCALE GENOMIC DNA]</scope>
    <source>
        <strain evidence="2">cv. WU1-14</strain>
    </source>
</reference>
<evidence type="ECO:0000313" key="2">
    <source>
        <dbReference type="Proteomes" id="UP000237105"/>
    </source>
</evidence>
<proteinExistence type="predicted"/>
<keyword evidence="2" id="KW-1185">Reference proteome</keyword>
<protein>
    <submittedName>
        <fullName evidence="1">Uncharacterized protein</fullName>
    </submittedName>
</protein>
<evidence type="ECO:0000313" key="1">
    <source>
        <dbReference type="EMBL" id="PON32651.1"/>
    </source>
</evidence>
<dbReference type="Proteomes" id="UP000237105">
    <property type="component" value="Unassembled WGS sequence"/>
</dbReference>
<organism evidence="1 2">
    <name type="scientific">Parasponia andersonii</name>
    <name type="common">Sponia andersonii</name>
    <dbReference type="NCBI Taxonomy" id="3476"/>
    <lineage>
        <taxon>Eukaryota</taxon>
        <taxon>Viridiplantae</taxon>
        <taxon>Streptophyta</taxon>
        <taxon>Embryophyta</taxon>
        <taxon>Tracheophyta</taxon>
        <taxon>Spermatophyta</taxon>
        <taxon>Magnoliopsida</taxon>
        <taxon>eudicotyledons</taxon>
        <taxon>Gunneridae</taxon>
        <taxon>Pentapetalae</taxon>
        <taxon>rosids</taxon>
        <taxon>fabids</taxon>
        <taxon>Rosales</taxon>
        <taxon>Cannabaceae</taxon>
        <taxon>Parasponia</taxon>
    </lineage>
</organism>
<accession>A0A2P5A7Y2</accession>